<dbReference type="PRINTS" id="PR00560">
    <property type="entry name" value="ADRENRGCA2CR"/>
</dbReference>
<keyword evidence="2" id="KW-1003">Cell membrane</keyword>
<keyword evidence="9" id="KW-0325">Glycoprotein</keyword>
<feature type="transmembrane region" description="Helical" evidence="13">
    <location>
        <begin position="190"/>
        <end position="213"/>
    </location>
</feature>
<dbReference type="Gene3D" id="1.20.1070.10">
    <property type="entry name" value="Rhodopsin 7-helix transmembrane proteins"/>
    <property type="match status" value="1"/>
</dbReference>
<proteinExistence type="inferred from homology"/>
<reference evidence="15" key="1">
    <citation type="submission" date="2020-07" db="EMBL/GenBank/DDBJ databases">
        <title>A long reads based de novo assembly of the rainbow trout Arlee double haploid line genome.</title>
        <authorList>
            <person name="Gao G."/>
            <person name="Palti Y."/>
        </authorList>
    </citation>
    <scope>NUCLEOTIDE SEQUENCE [LARGE SCALE GENOMIC DNA]</scope>
</reference>
<dbReference type="GO" id="GO:0006940">
    <property type="term" value="P:regulation of smooth muscle contraction"/>
    <property type="evidence" value="ECO:0007669"/>
    <property type="project" value="InterPro"/>
</dbReference>
<dbReference type="AlphaFoldDB" id="A0A8C7RQ38"/>
<feature type="compositionally biased region" description="Basic and acidic residues" evidence="12">
    <location>
        <begin position="225"/>
        <end position="234"/>
    </location>
</feature>
<dbReference type="GO" id="GO:0051379">
    <property type="term" value="F:epinephrine binding"/>
    <property type="evidence" value="ECO:0007669"/>
    <property type="project" value="TreeGrafter"/>
</dbReference>
<evidence type="ECO:0000256" key="10">
    <source>
        <dbReference type="ARBA" id="ARBA00023224"/>
    </source>
</evidence>
<feature type="transmembrane region" description="Helical" evidence="13">
    <location>
        <begin position="28"/>
        <end position="58"/>
    </location>
</feature>
<name>A0A8C7RQ38_ONCMY</name>
<evidence type="ECO:0000313" key="16">
    <source>
        <dbReference type="Proteomes" id="UP000694395"/>
    </source>
</evidence>
<evidence type="ECO:0000256" key="1">
    <source>
        <dbReference type="ARBA" id="ARBA00004651"/>
    </source>
</evidence>
<feature type="domain" description="G-protein coupled receptors family 1 profile" evidence="14">
    <location>
        <begin position="50"/>
        <end position="409"/>
    </location>
</feature>
<evidence type="ECO:0000256" key="7">
    <source>
        <dbReference type="ARBA" id="ARBA00023157"/>
    </source>
</evidence>
<evidence type="ECO:0000256" key="13">
    <source>
        <dbReference type="SAM" id="Phobius"/>
    </source>
</evidence>
<dbReference type="GO" id="GO:0019229">
    <property type="term" value="P:regulation of vasoconstriction"/>
    <property type="evidence" value="ECO:0007669"/>
    <property type="project" value="InterPro"/>
</dbReference>
<keyword evidence="10 11" id="KW-0807">Transducer</keyword>
<evidence type="ECO:0000256" key="12">
    <source>
        <dbReference type="SAM" id="MobiDB-lite"/>
    </source>
</evidence>
<keyword evidence="6 13" id="KW-0472">Membrane</keyword>
<dbReference type="InterPro" id="IPR000276">
    <property type="entry name" value="GPCR_Rhodpsn"/>
</dbReference>
<dbReference type="GO" id="GO:0005886">
    <property type="term" value="C:plasma membrane"/>
    <property type="evidence" value="ECO:0007669"/>
    <property type="project" value="UniProtKB-SubCell"/>
</dbReference>
<keyword evidence="4 13" id="KW-1133">Transmembrane helix</keyword>
<keyword evidence="5 11" id="KW-0297">G-protein coupled receptor</keyword>
<feature type="compositionally biased region" description="Basic residues" evidence="12">
    <location>
        <begin position="312"/>
        <end position="321"/>
    </location>
</feature>
<reference evidence="15" key="3">
    <citation type="submission" date="2025-09" db="UniProtKB">
        <authorList>
            <consortium name="Ensembl"/>
        </authorList>
    </citation>
    <scope>IDENTIFICATION</scope>
</reference>
<reference evidence="15" key="2">
    <citation type="submission" date="2025-08" db="UniProtKB">
        <authorList>
            <consortium name="Ensembl"/>
        </authorList>
    </citation>
    <scope>IDENTIFICATION</scope>
</reference>
<evidence type="ECO:0000313" key="15">
    <source>
        <dbReference type="Ensembl" id="ENSOMYP00000055319.2"/>
    </source>
</evidence>
<feature type="transmembrane region" description="Helical" evidence="13">
    <location>
        <begin position="393"/>
        <end position="412"/>
    </location>
</feature>
<keyword evidence="8 11" id="KW-0675">Receptor</keyword>
<sequence>MDFLNFSGVVDERNTTFPNSSATGDSEYSLLSITGLTVVVGFLILFTIVGNVLVVIAVLTSRALKPPQNLFLVSLASADILVATLVMPFSLANELMGYWFFGKVWCDIYLALDVLFCTSSIVHLCAISLDRYWSITQAIEYNQKRTPTRLNGMIVVVWLISAVISFPPLISMDRSSGGEISPQCRLNDETWYILYSSIGSFFAPCVIMILVYIRIYQVAKTRTRTMSEKKREEEGCGGSLKENGGGGGVARENGHCQSQQKTPVPQGMLPNEPKLTPDPDDGDDFDDSSSSDEKPTSAKKHSSSSSSSHQKSTGKSKKSRASSKSIELFSSRRKRRSTVNRNKITAAREKRFTFVLAVVMGVFVICWFPFFFSYSLYGVCRAPCEIPQSLFKFFFWIGYVNSSLNPVIYTIFNQDFRRAFQKILVCKSGKRSF</sequence>
<dbReference type="PRINTS" id="PR00237">
    <property type="entry name" value="GPCRRHODOPSN"/>
</dbReference>
<dbReference type="GO" id="GO:0004938">
    <property type="term" value="F:alpha2-adrenergic receptor activity"/>
    <property type="evidence" value="ECO:0007669"/>
    <property type="project" value="InterPro"/>
</dbReference>
<evidence type="ECO:0000256" key="11">
    <source>
        <dbReference type="RuleBase" id="RU000688"/>
    </source>
</evidence>
<dbReference type="Ensembl" id="ENSOMYT00000060226.2">
    <property type="protein sequence ID" value="ENSOMYP00000055319.2"/>
    <property type="gene ID" value="ENSOMYG00000025492.2"/>
</dbReference>
<evidence type="ECO:0000256" key="4">
    <source>
        <dbReference type="ARBA" id="ARBA00022989"/>
    </source>
</evidence>
<evidence type="ECO:0000256" key="9">
    <source>
        <dbReference type="ARBA" id="ARBA00023180"/>
    </source>
</evidence>
<dbReference type="PROSITE" id="PS50262">
    <property type="entry name" value="G_PROTEIN_RECEP_F1_2"/>
    <property type="match status" value="1"/>
</dbReference>
<dbReference type="SUPFAM" id="SSF81321">
    <property type="entry name" value="Family A G protein-coupled receptor-like"/>
    <property type="match status" value="1"/>
</dbReference>
<dbReference type="InterPro" id="IPR017452">
    <property type="entry name" value="GPCR_Rhodpsn_7TM"/>
</dbReference>
<evidence type="ECO:0000256" key="8">
    <source>
        <dbReference type="ARBA" id="ARBA00023170"/>
    </source>
</evidence>
<dbReference type="Pfam" id="PF00001">
    <property type="entry name" value="7tm_1"/>
    <property type="match status" value="1"/>
</dbReference>
<evidence type="ECO:0000259" key="14">
    <source>
        <dbReference type="PROSITE" id="PS50262"/>
    </source>
</evidence>
<dbReference type="Proteomes" id="UP000694395">
    <property type="component" value="Chromosome 10"/>
</dbReference>
<dbReference type="SMART" id="SM01381">
    <property type="entry name" value="7TM_GPCR_Srsx"/>
    <property type="match status" value="1"/>
</dbReference>
<feature type="region of interest" description="Disordered" evidence="12">
    <location>
        <begin position="223"/>
        <end position="334"/>
    </location>
</feature>
<evidence type="ECO:0000256" key="6">
    <source>
        <dbReference type="ARBA" id="ARBA00023136"/>
    </source>
</evidence>
<dbReference type="InterPro" id="IPR000735">
    <property type="entry name" value="ADRA2C_rcpt"/>
</dbReference>
<feature type="transmembrane region" description="Helical" evidence="13">
    <location>
        <begin position="109"/>
        <end position="129"/>
    </location>
</feature>
<feature type="transmembrane region" description="Helical" evidence="13">
    <location>
        <begin position="150"/>
        <end position="170"/>
    </location>
</feature>
<dbReference type="GO" id="GO:0030168">
    <property type="term" value="P:platelet activation"/>
    <property type="evidence" value="ECO:0007669"/>
    <property type="project" value="InterPro"/>
</dbReference>
<feature type="compositionally biased region" description="Acidic residues" evidence="12">
    <location>
        <begin position="278"/>
        <end position="290"/>
    </location>
</feature>
<comment type="similarity">
    <text evidence="11">Belongs to the G-protein coupled receptor 1 family.</text>
</comment>
<organism evidence="15 16">
    <name type="scientific">Oncorhynchus mykiss</name>
    <name type="common">Rainbow trout</name>
    <name type="synonym">Salmo gairdneri</name>
    <dbReference type="NCBI Taxonomy" id="8022"/>
    <lineage>
        <taxon>Eukaryota</taxon>
        <taxon>Metazoa</taxon>
        <taxon>Chordata</taxon>
        <taxon>Craniata</taxon>
        <taxon>Vertebrata</taxon>
        <taxon>Euteleostomi</taxon>
        <taxon>Actinopterygii</taxon>
        <taxon>Neopterygii</taxon>
        <taxon>Teleostei</taxon>
        <taxon>Protacanthopterygii</taxon>
        <taxon>Salmoniformes</taxon>
        <taxon>Salmonidae</taxon>
        <taxon>Salmoninae</taxon>
        <taxon>Oncorhynchus</taxon>
    </lineage>
</organism>
<evidence type="ECO:0000256" key="5">
    <source>
        <dbReference type="ARBA" id="ARBA00023040"/>
    </source>
</evidence>
<feature type="transmembrane region" description="Helical" evidence="13">
    <location>
        <begin position="352"/>
        <end position="373"/>
    </location>
</feature>
<keyword evidence="16" id="KW-1185">Reference proteome</keyword>
<protein>
    <submittedName>
        <fullName evidence="15">Adrenoceptor alpha 2C</fullName>
    </submittedName>
</protein>
<dbReference type="PROSITE" id="PS00237">
    <property type="entry name" value="G_PROTEIN_RECEP_F1_1"/>
    <property type="match status" value="1"/>
</dbReference>
<keyword evidence="7" id="KW-1015">Disulfide bond</keyword>
<comment type="subcellular location">
    <subcellularLocation>
        <location evidence="1">Cell membrane</location>
        <topology evidence="1">Multi-pass membrane protein</topology>
    </subcellularLocation>
</comment>
<dbReference type="PRINTS" id="PR01103">
    <property type="entry name" value="ADRENERGICR"/>
</dbReference>
<dbReference type="InterPro" id="IPR002233">
    <property type="entry name" value="ADR_fam"/>
</dbReference>
<accession>A0A8C7RQ38</accession>
<dbReference type="PANTHER" id="PTHR24248:SF25">
    <property type="entry name" value="ALPHA-2C ADRENERGIC RECEPTOR"/>
    <property type="match status" value="1"/>
</dbReference>
<evidence type="ECO:0000256" key="2">
    <source>
        <dbReference type="ARBA" id="ARBA00022475"/>
    </source>
</evidence>
<evidence type="ECO:0000256" key="3">
    <source>
        <dbReference type="ARBA" id="ARBA00022692"/>
    </source>
</evidence>
<feature type="transmembrane region" description="Helical" evidence="13">
    <location>
        <begin position="70"/>
        <end position="89"/>
    </location>
</feature>
<dbReference type="GeneTree" id="ENSGT00940000161707"/>
<keyword evidence="3 11" id="KW-0812">Transmembrane</keyword>
<dbReference type="PANTHER" id="PTHR24248">
    <property type="entry name" value="ADRENERGIC RECEPTOR-RELATED G-PROTEIN COUPLED RECEPTOR"/>
    <property type="match status" value="1"/>
</dbReference>